<dbReference type="Proteomes" id="UP000887578">
    <property type="component" value="Unplaced"/>
</dbReference>
<protein>
    <submittedName>
        <fullName evidence="3">Uncharacterized protein</fullName>
    </submittedName>
</protein>
<feature type="transmembrane region" description="Helical" evidence="1">
    <location>
        <begin position="28"/>
        <end position="49"/>
    </location>
</feature>
<feature type="transmembrane region" description="Helical" evidence="1">
    <location>
        <begin position="55"/>
        <end position="78"/>
    </location>
</feature>
<organism evidence="2 3">
    <name type="scientific">Panagrolaimus davidi</name>
    <dbReference type="NCBI Taxonomy" id="227884"/>
    <lineage>
        <taxon>Eukaryota</taxon>
        <taxon>Metazoa</taxon>
        <taxon>Ecdysozoa</taxon>
        <taxon>Nematoda</taxon>
        <taxon>Chromadorea</taxon>
        <taxon>Rhabditida</taxon>
        <taxon>Tylenchina</taxon>
        <taxon>Panagrolaimomorpha</taxon>
        <taxon>Panagrolaimoidea</taxon>
        <taxon>Panagrolaimidae</taxon>
        <taxon>Panagrolaimus</taxon>
    </lineage>
</organism>
<accession>A0A914PQM8</accession>
<evidence type="ECO:0000313" key="2">
    <source>
        <dbReference type="Proteomes" id="UP000887578"/>
    </source>
</evidence>
<evidence type="ECO:0000256" key="1">
    <source>
        <dbReference type="SAM" id="Phobius"/>
    </source>
</evidence>
<keyword evidence="1" id="KW-0812">Transmembrane</keyword>
<evidence type="ECO:0000313" key="3">
    <source>
        <dbReference type="WBParaSite" id="PDA_v2.g20894.t1"/>
    </source>
</evidence>
<keyword evidence="2" id="KW-1185">Reference proteome</keyword>
<dbReference type="WBParaSite" id="PDA_v2.g20894.t1">
    <property type="protein sequence ID" value="PDA_v2.g20894.t1"/>
    <property type="gene ID" value="PDA_v2.g20894"/>
</dbReference>
<keyword evidence="1" id="KW-1133">Transmembrane helix</keyword>
<sequence>MKIVFGTNETPQNRKQHQMIIRLLKFEFLAVLFLIIIPSNLMIYVIAVQIPYPMIPMYCVLLLKLYTPVDMLFTTFLIKPYREFVKKVIFRIFRLKFAKIDDNGSTPKINNAKYDVPNPI</sequence>
<keyword evidence="1" id="KW-0472">Membrane</keyword>
<name>A0A914PQM8_9BILA</name>
<dbReference type="AlphaFoldDB" id="A0A914PQM8"/>
<proteinExistence type="predicted"/>
<reference evidence="3" key="1">
    <citation type="submission" date="2022-11" db="UniProtKB">
        <authorList>
            <consortium name="WormBaseParasite"/>
        </authorList>
    </citation>
    <scope>IDENTIFICATION</scope>
</reference>